<proteinExistence type="predicted"/>
<protein>
    <submittedName>
        <fullName evidence="1">Uncharacterized protein</fullName>
    </submittedName>
</protein>
<dbReference type="AlphaFoldDB" id="A0A7C3IQ87"/>
<comment type="caution">
    <text evidence="1">The sequence shown here is derived from an EMBL/GenBank/DDBJ whole genome shotgun (WGS) entry which is preliminary data.</text>
</comment>
<reference evidence="1" key="1">
    <citation type="journal article" date="2020" name="mSystems">
        <title>Genome- and Community-Level Interaction Insights into Carbon Utilization and Element Cycling Functions of Hydrothermarchaeota in Hydrothermal Sediment.</title>
        <authorList>
            <person name="Zhou Z."/>
            <person name="Liu Y."/>
            <person name="Xu W."/>
            <person name="Pan J."/>
            <person name="Luo Z.H."/>
            <person name="Li M."/>
        </authorList>
    </citation>
    <scope>NUCLEOTIDE SEQUENCE [LARGE SCALE GENOMIC DNA]</scope>
    <source>
        <strain evidence="1">SpSt-503</strain>
    </source>
</reference>
<accession>A0A7C3IQ87</accession>
<dbReference type="EMBL" id="DSVL01000221">
    <property type="protein sequence ID" value="HFH29286.1"/>
    <property type="molecule type" value="Genomic_DNA"/>
</dbReference>
<name>A0A7C3IQ87_9SPIR</name>
<evidence type="ECO:0000313" key="1">
    <source>
        <dbReference type="EMBL" id="HFH29286.1"/>
    </source>
</evidence>
<gene>
    <name evidence="1" type="ORF">ENS59_07205</name>
</gene>
<organism evidence="1">
    <name type="scientific">Gracilinema caldarium</name>
    <dbReference type="NCBI Taxonomy" id="215591"/>
    <lineage>
        <taxon>Bacteria</taxon>
        <taxon>Pseudomonadati</taxon>
        <taxon>Spirochaetota</taxon>
        <taxon>Spirochaetia</taxon>
        <taxon>Spirochaetales</taxon>
        <taxon>Breznakiellaceae</taxon>
        <taxon>Gracilinema</taxon>
    </lineage>
</organism>
<sequence>MKLFQRRVLLCCILAILGGNLEAQLFKPFTHLLVLKTEHFDIIYPERSRPTAQRLAGFADEVYSEVSAHLGIKVAERIPVTITPDIGQFNGYMNPIPYPHIVLYDTPMDIEWTAFQDPLRSLFLHELTHAVSLNSRGSLASFLYAVFGSWASPAFLTAPLFMVEGVTVSFESLDGFGRANDPLVQQRIRQAVAENRPLSPFQASGVYDLPPLSRAYYEYGGLFSAWLQRTYGMEPYGELWQAMGNRIPLSLFYYNHGFARIFKDTYGIPLKDAWQNFLSAYKTDEVQAPEKKDILLQDLQIGALAASDTTVYGIDSKEQILFKVDEPTPGHRVTKKRLRSIPASAYELSINKTQDRLLLSYYRDEGGLTAAVVGEYTTSGKATGREWTGLYKASYFRDGIVAIASELHNTNLVYVDASGQWHILARGNDQVLFSKPVPIDDSRIALIMSIRGERRLAIFSSDEGKQYLVKTDLPDDAERWRYIRNLSSRGSTLLFAYNHDHRFYKLGILDLDASDPNRALYFSESDRLGGVLVPVQTKDSVLYRSAGSTWDTLARYPYDGKNTETVGQHEPGSAMSRQGDRGLYTNFRLVALQDETLGGEPILPSALKKQPKEVTYQPVRYLNPLKFWLPVPLVNNVDNSIRIDGMGIITYLMDPTDTNTILVSFGGDLVSKLGYFDISWTSLNLGFPVFSSLSDQIEGIESSSGYTMYRASRASFASPLTIPLGDSTFNVHLMPSLAMLLAAFDPGDGSSAYLWTYEKPLWSYGINLGISNLYRKPWQLFGNGIGLNLFARATGAADSGRLDATLRGSLEPLAYWFGLRGTLYAAWDKQGQSLDGKNPSFGNAPFADVAATEYARQAPENLPWVTGGELEAKLFAFESQTNISHLYLNRFFGTLAYRWVVYETVAESDLQTAGEALAPQLYGYHSVLIKFGTVVSATPITLAPLRYSPFFWAAIKLSNLRDQDPNNDFQLGFALSLEW</sequence>